<proteinExistence type="predicted"/>
<keyword evidence="4" id="KW-1185">Reference proteome</keyword>
<reference evidence="4" key="1">
    <citation type="journal article" date="2019" name="Int. J. Syst. Evol. Microbiol.">
        <title>The Global Catalogue of Microorganisms (GCM) 10K type strain sequencing project: providing services to taxonomists for standard genome sequencing and annotation.</title>
        <authorList>
            <consortium name="The Broad Institute Genomics Platform"/>
            <consortium name="The Broad Institute Genome Sequencing Center for Infectious Disease"/>
            <person name="Wu L."/>
            <person name="Ma J."/>
        </authorList>
    </citation>
    <scope>NUCLEOTIDE SEQUENCE [LARGE SCALE GENOMIC DNA]</scope>
    <source>
        <strain evidence="4">KCTC 52298</strain>
    </source>
</reference>
<dbReference type="PANTHER" id="PTHR34512:SF30">
    <property type="entry name" value="OUTER MEMBRANE PROTEIN ASSEMBLY FACTOR BAMB"/>
    <property type="match status" value="1"/>
</dbReference>
<evidence type="ECO:0000259" key="2">
    <source>
        <dbReference type="Pfam" id="PF13360"/>
    </source>
</evidence>
<dbReference type="Pfam" id="PF13360">
    <property type="entry name" value="PQQ_2"/>
    <property type="match status" value="2"/>
</dbReference>
<feature type="signal peptide" evidence="1">
    <location>
        <begin position="1"/>
        <end position="20"/>
    </location>
</feature>
<dbReference type="EMBL" id="JBHULD010000014">
    <property type="protein sequence ID" value="MFD2555152.1"/>
    <property type="molecule type" value="Genomic_DNA"/>
</dbReference>
<dbReference type="InterPro" id="IPR002372">
    <property type="entry name" value="PQQ_rpt_dom"/>
</dbReference>
<organism evidence="3 4">
    <name type="scientific">Sphingobacterium tabacisoli</name>
    <dbReference type="NCBI Taxonomy" id="2044855"/>
    <lineage>
        <taxon>Bacteria</taxon>
        <taxon>Pseudomonadati</taxon>
        <taxon>Bacteroidota</taxon>
        <taxon>Sphingobacteriia</taxon>
        <taxon>Sphingobacteriales</taxon>
        <taxon>Sphingobacteriaceae</taxon>
        <taxon>Sphingobacterium</taxon>
    </lineage>
</organism>
<feature type="domain" description="Pyrrolo-quinoline quinone repeat" evidence="2">
    <location>
        <begin position="43"/>
        <end position="131"/>
    </location>
</feature>
<accession>A0ABW5L1T8</accession>
<feature type="chain" id="PRO_5045300844" evidence="1">
    <location>
        <begin position="21"/>
        <end position="411"/>
    </location>
</feature>
<dbReference type="InterPro" id="IPR018391">
    <property type="entry name" value="PQQ_b-propeller_rpt"/>
</dbReference>
<gene>
    <name evidence="3" type="ORF">ACFSQW_12165</name>
</gene>
<protein>
    <submittedName>
        <fullName evidence="3">PQQ-binding-like beta-propeller repeat protein</fullName>
    </submittedName>
</protein>
<dbReference type="InterPro" id="IPR011047">
    <property type="entry name" value="Quinoprotein_ADH-like_sf"/>
</dbReference>
<feature type="domain" description="Pyrrolo-quinoline quinone repeat" evidence="2">
    <location>
        <begin position="143"/>
        <end position="257"/>
    </location>
</feature>
<sequence>MTFSLFISAICLAILPQALSARSLDSICTVSPKRGDQELRLKWKVQTKGKVFSTPIVVDGILYVGSCDSSLYAIDTARGNVLWQYRTGGEIRSAVAVDAGLVYVLATDGHLYALNAKSGLLRWKYQTEGEQVYDSWDYYLSSPVVDRGFVYFGSGDRHVYALHADEGSLHWRYKTNGIVHATPAVVDGSIFIGSFDGFFYCLDPDGKLRWKFNTLGESYFPKGEIQFHAIVSENRVYFGARDFNLYALNTKDGTGHWVYHQLGSWISVPNLYKDRLVVTMSDSFSALLVDKTNGKVLAEPPVPLNVFAGPSISEDFAYFGAIDGVLYRFAIEEGTVKPVFQTESSKKYRSDFFDTNGAQKDVLLSDYNGDIHQLFDAYHKMGSIFSTVCIEQDMLYFGTSDGIIYALQKPY</sequence>
<comment type="caution">
    <text evidence="3">The sequence shown here is derived from an EMBL/GenBank/DDBJ whole genome shotgun (WGS) entry which is preliminary data.</text>
</comment>
<dbReference type="PANTHER" id="PTHR34512">
    <property type="entry name" value="CELL SURFACE PROTEIN"/>
    <property type="match status" value="1"/>
</dbReference>
<name>A0ABW5L1T8_9SPHI</name>
<dbReference type="RefSeq" id="WP_210353513.1">
    <property type="nucleotide sequence ID" value="NZ_JAEQMU010000001.1"/>
</dbReference>
<evidence type="ECO:0000313" key="3">
    <source>
        <dbReference type="EMBL" id="MFD2555152.1"/>
    </source>
</evidence>
<dbReference type="SUPFAM" id="SSF50998">
    <property type="entry name" value="Quinoprotein alcohol dehydrogenase-like"/>
    <property type="match status" value="1"/>
</dbReference>
<dbReference type="Gene3D" id="2.130.10.10">
    <property type="entry name" value="YVTN repeat-like/Quinoprotein amine dehydrogenase"/>
    <property type="match status" value="2"/>
</dbReference>
<dbReference type="Proteomes" id="UP001597440">
    <property type="component" value="Unassembled WGS sequence"/>
</dbReference>
<dbReference type="InterPro" id="IPR015943">
    <property type="entry name" value="WD40/YVTN_repeat-like_dom_sf"/>
</dbReference>
<keyword evidence="1" id="KW-0732">Signal</keyword>
<evidence type="ECO:0000256" key="1">
    <source>
        <dbReference type="SAM" id="SignalP"/>
    </source>
</evidence>
<dbReference type="SMART" id="SM00564">
    <property type="entry name" value="PQQ"/>
    <property type="match status" value="6"/>
</dbReference>
<evidence type="ECO:0000313" key="4">
    <source>
        <dbReference type="Proteomes" id="UP001597440"/>
    </source>
</evidence>